<feature type="domain" description="Tubulin/FtsZ 2-layer sandwich" evidence="10">
    <location>
        <begin position="238"/>
        <end position="386"/>
    </location>
</feature>
<protein>
    <recommendedName>
        <fullName evidence="8">Tubulin alpha chain</fullName>
    </recommendedName>
</protein>
<dbReference type="InterPro" id="IPR013838">
    <property type="entry name" value="Beta-tubulin_BS"/>
</dbReference>
<comment type="similarity">
    <text evidence="1 8">Belongs to the tubulin family.</text>
</comment>
<evidence type="ECO:0000259" key="9">
    <source>
        <dbReference type="SMART" id="SM00864"/>
    </source>
</evidence>
<dbReference type="PROSITE" id="PS00228">
    <property type="entry name" value="TUBULIN_B_AUTOREG"/>
    <property type="match status" value="1"/>
</dbReference>
<evidence type="ECO:0000256" key="4">
    <source>
        <dbReference type="ARBA" id="ARBA00022741"/>
    </source>
</evidence>
<dbReference type="InterPro" id="IPR003008">
    <property type="entry name" value="Tubulin_FtsZ_GTPase"/>
</dbReference>
<dbReference type="SUPFAM" id="SSF55307">
    <property type="entry name" value="Tubulin C-terminal domain-like"/>
    <property type="match status" value="1"/>
</dbReference>
<dbReference type="Gene3D" id="3.40.50.1440">
    <property type="entry name" value="Tubulin/FtsZ, GTPase domain"/>
    <property type="match status" value="1"/>
</dbReference>
<dbReference type="CDD" id="cd02186">
    <property type="entry name" value="alpha_tubulin"/>
    <property type="match status" value="1"/>
</dbReference>
<dbReference type="Gene3D" id="1.10.287.600">
    <property type="entry name" value="Helix hairpin bin"/>
    <property type="match status" value="1"/>
</dbReference>
<reference evidence="11 12" key="1">
    <citation type="journal article" date="2013" name="Curr. Biol.">
        <title>The Genome of the Foraminiferan Reticulomyxa filosa.</title>
        <authorList>
            <person name="Glockner G."/>
            <person name="Hulsmann N."/>
            <person name="Schleicher M."/>
            <person name="Noegel A.A."/>
            <person name="Eichinger L."/>
            <person name="Gallinger C."/>
            <person name="Pawlowski J."/>
            <person name="Sierra R."/>
            <person name="Euteneuer U."/>
            <person name="Pillet L."/>
            <person name="Moustafa A."/>
            <person name="Platzer M."/>
            <person name="Groth M."/>
            <person name="Szafranski K."/>
            <person name="Schliwa M."/>
        </authorList>
    </citation>
    <scope>NUCLEOTIDE SEQUENCE [LARGE SCALE GENOMIC DNA]</scope>
</reference>
<keyword evidence="2" id="KW-0963">Cytoplasm</keyword>
<dbReference type="PROSITE" id="PS00227">
    <property type="entry name" value="TUBULIN"/>
    <property type="match status" value="1"/>
</dbReference>
<dbReference type="EMBL" id="ASPP01009711">
    <property type="protein sequence ID" value="ETO23785.1"/>
    <property type="molecule type" value="Genomic_DNA"/>
</dbReference>
<dbReference type="InterPro" id="IPR017975">
    <property type="entry name" value="Tubulin_CS"/>
</dbReference>
<evidence type="ECO:0000259" key="10">
    <source>
        <dbReference type="SMART" id="SM00865"/>
    </source>
</evidence>
<dbReference type="InterPro" id="IPR000217">
    <property type="entry name" value="Tubulin"/>
</dbReference>
<dbReference type="InterPro" id="IPR036525">
    <property type="entry name" value="Tubulin/FtsZ_GTPase_sf"/>
</dbReference>
<dbReference type="Pfam" id="PF00091">
    <property type="entry name" value="Tubulin"/>
    <property type="match status" value="1"/>
</dbReference>
<name>X6NBW3_RETFI</name>
<dbReference type="PRINTS" id="PR01161">
    <property type="entry name" value="TUBULIN"/>
</dbReference>
<organism evidence="11 12">
    <name type="scientific">Reticulomyxa filosa</name>
    <dbReference type="NCBI Taxonomy" id="46433"/>
    <lineage>
        <taxon>Eukaryota</taxon>
        <taxon>Sar</taxon>
        <taxon>Rhizaria</taxon>
        <taxon>Retaria</taxon>
        <taxon>Foraminifera</taxon>
        <taxon>Monothalamids</taxon>
        <taxon>Reticulomyxidae</taxon>
        <taxon>Reticulomyxa</taxon>
    </lineage>
</organism>
<dbReference type="AlphaFoldDB" id="X6NBW3"/>
<dbReference type="GO" id="GO:0005874">
    <property type="term" value="C:microtubule"/>
    <property type="evidence" value="ECO:0007669"/>
    <property type="project" value="UniProtKB-KW"/>
</dbReference>
<dbReference type="Pfam" id="PF03953">
    <property type="entry name" value="Tubulin_C"/>
    <property type="match status" value="1"/>
</dbReference>
<feature type="domain" description="Tubulin/FtsZ GTPase" evidence="9">
    <location>
        <begin position="46"/>
        <end position="236"/>
    </location>
</feature>
<evidence type="ECO:0000256" key="3">
    <source>
        <dbReference type="ARBA" id="ARBA00022701"/>
    </source>
</evidence>
<feature type="non-terminal residue" evidence="11">
    <location>
        <position position="428"/>
    </location>
</feature>
<keyword evidence="12" id="KW-1185">Reference proteome</keyword>
<keyword evidence="5" id="KW-0378">Hydrolase</keyword>
<dbReference type="GO" id="GO:0007017">
    <property type="term" value="P:microtubule-based process"/>
    <property type="evidence" value="ECO:0007669"/>
    <property type="project" value="InterPro"/>
</dbReference>
<dbReference type="InterPro" id="IPR018316">
    <property type="entry name" value="Tubulin/FtsZ_2-layer-sand-dom"/>
</dbReference>
<dbReference type="GO" id="GO:0005525">
    <property type="term" value="F:GTP binding"/>
    <property type="evidence" value="ECO:0007669"/>
    <property type="project" value="UniProtKB-UniRule"/>
</dbReference>
<evidence type="ECO:0000256" key="7">
    <source>
        <dbReference type="ARBA" id="ARBA00049117"/>
    </source>
</evidence>
<comment type="function">
    <text evidence="8">Tubulin is the major constituent of microtubules, a cylinder consisting of laterally associated linear protofilaments composed of alpha- and beta-tubulin heterodimers. Microtubules grow by the addition of GTP-tubulin dimers to the microtubule end, where a stabilizing cap forms. Below the cap, tubulin dimers are in GDP-bound state, owing to GTPase activity of alpha-tubulin.</text>
</comment>
<evidence type="ECO:0000256" key="1">
    <source>
        <dbReference type="ARBA" id="ARBA00009636"/>
    </source>
</evidence>
<keyword evidence="3 8" id="KW-0493">Microtubule</keyword>
<comment type="caution">
    <text evidence="11">The sequence shown here is derived from an EMBL/GenBank/DDBJ whole genome shotgun (WGS) entry which is preliminary data.</text>
</comment>
<keyword evidence="4 8" id="KW-0547">Nucleotide-binding</keyword>
<dbReference type="SMART" id="SM00864">
    <property type="entry name" value="Tubulin"/>
    <property type="match status" value="1"/>
</dbReference>
<comment type="catalytic activity">
    <reaction evidence="7">
        <text>GTP + H2O = GDP + phosphate + H(+)</text>
        <dbReference type="Rhea" id="RHEA:19669"/>
        <dbReference type="ChEBI" id="CHEBI:15377"/>
        <dbReference type="ChEBI" id="CHEBI:15378"/>
        <dbReference type="ChEBI" id="CHEBI:37565"/>
        <dbReference type="ChEBI" id="CHEBI:43474"/>
        <dbReference type="ChEBI" id="CHEBI:58189"/>
    </reaction>
    <physiologicalReaction direction="left-to-right" evidence="7">
        <dbReference type="Rhea" id="RHEA:19670"/>
    </physiologicalReaction>
</comment>
<dbReference type="InterPro" id="IPR008280">
    <property type="entry name" value="Tub_FtsZ_C"/>
</dbReference>
<dbReference type="SUPFAM" id="SSF52490">
    <property type="entry name" value="Tubulin nucleotide-binding domain-like"/>
    <property type="match status" value="1"/>
</dbReference>
<sequence length="428" mass="48048">MREILTIEVGQAGIQLGNAIWEQYCAEHAIDNGGKRKENAVKDDCFKVFFEETCSGQFVDLEPNVIDDVKNGPFAAIFNHEFLVHGKEDAANNFARGHYTIGKQIIDKVNDRLRKLVDSCDNVMGFIIGHSVGGGTGSGLGALILKHLTVDYKKPKIGLEIYPSPNLSTCVVEPYNALLATQWLLDHTDISLLLDNEAIYGICQKQLRIAKPDLNNLNKLISKVISSMTASLRFRGELNVDLSGLQTNLIPFPRLHFMTTGMSPIIPKVDVSTAPNDVQKITDDCFNPANWFVKYTEFDPTEDKYVTIYLNYRGNITSKEANATVQWLKSNNKVALVEWCPTSFKIGLNNVPTVTLESDDIGAFSKNAVMIANNMGISRVFSKRIIQKYDLMYSQRAFVHWYLGEGMEEGEFDEAREDLGFLEKYYLD</sequence>
<evidence type="ECO:0000256" key="8">
    <source>
        <dbReference type="RuleBase" id="RU000352"/>
    </source>
</evidence>
<evidence type="ECO:0000256" key="2">
    <source>
        <dbReference type="ARBA" id="ARBA00022490"/>
    </source>
</evidence>
<dbReference type="GO" id="GO:0016787">
    <property type="term" value="F:hydrolase activity"/>
    <property type="evidence" value="ECO:0007669"/>
    <property type="project" value="UniProtKB-KW"/>
</dbReference>
<dbReference type="SMART" id="SM00865">
    <property type="entry name" value="Tubulin_C"/>
    <property type="match status" value="1"/>
</dbReference>
<dbReference type="Gene3D" id="3.30.1330.20">
    <property type="entry name" value="Tubulin/FtsZ, C-terminal domain"/>
    <property type="match status" value="1"/>
</dbReference>
<accession>X6NBW3</accession>
<evidence type="ECO:0000256" key="6">
    <source>
        <dbReference type="ARBA" id="ARBA00023134"/>
    </source>
</evidence>
<evidence type="ECO:0000256" key="5">
    <source>
        <dbReference type="ARBA" id="ARBA00022801"/>
    </source>
</evidence>
<dbReference type="InterPro" id="IPR023123">
    <property type="entry name" value="Tubulin_C"/>
</dbReference>
<gene>
    <name evidence="11" type="ORF">RFI_13388</name>
</gene>
<dbReference type="PANTHER" id="PTHR11588">
    <property type="entry name" value="TUBULIN"/>
    <property type="match status" value="1"/>
</dbReference>
<dbReference type="GO" id="GO:0005200">
    <property type="term" value="F:structural constituent of cytoskeleton"/>
    <property type="evidence" value="ECO:0007669"/>
    <property type="project" value="InterPro"/>
</dbReference>
<dbReference type="InterPro" id="IPR002452">
    <property type="entry name" value="Alpha_tubulin"/>
</dbReference>
<evidence type="ECO:0000313" key="11">
    <source>
        <dbReference type="EMBL" id="ETO23785.1"/>
    </source>
</evidence>
<proteinExistence type="inferred from homology"/>
<keyword evidence="6 8" id="KW-0342">GTP-binding</keyword>
<comment type="subunit">
    <text evidence="8">Dimer of alpha and beta chains. A typical microtubule is a hollow water-filled tube with an outer diameter of 25 nm and an inner diameter of 15 nM. Alpha-beta heterodimers associate head-to-tail to form protofilaments running lengthwise along the microtubule wall with the beta-tubulin subunit facing the microtubule plus end conferring a structural polarity. Microtubules usually have 13 protofilaments but different protofilament numbers can be found in some organisms and specialized cells.</text>
</comment>
<evidence type="ECO:0000313" key="12">
    <source>
        <dbReference type="Proteomes" id="UP000023152"/>
    </source>
</evidence>
<dbReference type="Proteomes" id="UP000023152">
    <property type="component" value="Unassembled WGS sequence"/>
</dbReference>
<dbReference type="InterPro" id="IPR037103">
    <property type="entry name" value="Tubulin/FtsZ-like_C"/>
</dbReference>
<dbReference type="PRINTS" id="PR01162">
    <property type="entry name" value="ALPHATUBULIN"/>
</dbReference>